<evidence type="ECO:0000256" key="2">
    <source>
        <dbReference type="ARBA" id="ARBA00022676"/>
    </source>
</evidence>
<dbReference type="Gene3D" id="3.40.50.2000">
    <property type="entry name" value="Glycogen Phosphorylase B"/>
    <property type="match status" value="3"/>
</dbReference>
<accession>A0AAV5LU35</accession>
<dbReference type="PANTHER" id="PTHR48047">
    <property type="entry name" value="GLYCOSYLTRANSFERASE"/>
    <property type="match status" value="1"/>
</dbReference>
<comment type="similarity">
    <text evidence="1">Belongs to the UDP-glycosyltransferase family.</text>
</comment>
<dbReference type="SUPFAM" id="SSF53756">
    <property type="entry name" value="UDP-Glycosyltransferase/glycogen phosphorylase"/>
    <property type="match status" value="1"/>
</dbReference>
<dbReference type="Pfam" id="PF00201">
    <property type="entry name" value="UDPGT"/>
    <property type="match status" value="1"/>
</dbReference>
<evidence type="ECO:0000256" key="1">
    <source>
        <dbReference type="ARBA" id="ARBA00009995"/>
    </source>
</evidence>
<dbReference type="InterPro" id="IPR002213">
    <property type="entry name" value="UDP_glucos_trans"/>
</dbReference>
<dbReference type="EMBL" id="BPVZ01000146">
    <property type="protein sequence ID" value="GKV41015.1"/>
    <property type="molecule type" value="Genomic_DNA"/>
</dbReference>
<dbReference type="GO" id="GO:0035251">
    <property type="term" value="F:UDP-glucosyltransferase activity"/>
    <property type="evidence" value="ECO:0007669"/>
    <property type="project" value="TreeGrafter"/>
</dbReference>
<dbReference type="CDD" id="cd03784">
    <property type="entry name" value="GT1_Gtf-like"/>
    <property type="match status" value="1"/>
</dbReference>
<keyword evidence="2" id="KW-0328">Glycosyltransferase</keyword>
<proteinExistence type="inferred from homology"/>
<evidence type="ECO:0000256" key="3">
    <source>
        <dbReference type="ARBA" id="ARBA00022679"/>
    </source>
</evidence>
<evidence type="ECO:0000313" key="4">
    <source>
        <dbReference type="EMBL" id="GKV41015.1"/>
    </source>
</evidence>
<evidence type="ECO:0000313" key="5">
    <source>
        <dbReference type="Proteomes" id="UP001054252"/>
    </source>
</evidence>
<comment type="caution">
    <text evidence="4">The sequence shown here is derived from an EMBL/GenBank/DDBJ whole genome shotgun (WGS) entry which is preliminary data.</text>
</comment>
<keyword evidence="5" id="KW-1185">Reference proteome</keyword>
<dbReference type="PANTHER" id="PTHR48047:SF107">
    <property type="entry name" value="UDP-GLYCOSYLTRANSFERASE 92A1-LIKE"/>
    <property type="match status" value="1"/>
</dbReference>
<dbReference type="Proteomes" id="UP001054252">
    <property type="component" value="Unassembled WGS sequence"/>
</dbReference>
<gene>
    <name evidence="4" type="ORF">SLEP1_g48596</name>
</gene>
<dbReference type="AlphaFoldDB" id="A0AAV5LU35"/>
<reference evidence="4 5" key="1">
    <citation type="journal article" date="2021" name="Commun. Biol.">
        <title>The genome of Shorea leprosula (Dipterocarpaceae) highlights the ecological relevance of drought in aseasonal tropical rainforests.</title>
        <authorList>
            <person name="Ng K.K.S."/>
            <person name="Kobayashi M.J."/>
            <person name="Fawcett J.A."/>
            <person name="Hatakeyama M."/>
            <person name="Paape T."/>
            <person name="Ng C.H."/>
            <person name="Ang C.C."/>
            <person name="Tnah L.H."/>
            <person name="Lee C.T."/>
            <person name="Nishiyama T."/>
            <person name="Sese J."/>
            <person name="O'Brien M.J."/>
            <person name="Copetti D."/>
            <person name="Mohd Noor M.I."/>
            <person name="Ong R.C."/>
            <person name="Putra M."/>
            <person name="Sireger I.Z."/>
            <person name="Indrioko S."/>
            <person name="Kosugi Y."/>
            <person name="Izuno A."/>
            <person name="Isagi Y."/>
            <person name="Lee S.L."/>
            <person name="Shimizu K.K."/>
        </authorList>
    </citation>
    <scope>NUCLEOTIDE SEQUENCE [LARGE SCALE GENOMIC DNA]</scope>
    <source>
        <strain evidence="4">214</strain>
    </source>
</reference>
<name>A0AAV5LU35_9ROSI</name>
<organism evidence="4 5">
    <name type="scientific">Rubroshorea leprosula</name>
    <dbReference type="NCBI Taxonomy" id="152421"/>
    <lineage>
        <taxon>Eukaryota</taxon>
        <taxon>Viridiplantae</taxon>
        <taxon>Streptophyta</taxon>
        <taxon>Embryophyta</taxon>
        <taxon>Tracheophyta</taxon>
        <taxon>Spermatophyta</taxon>
        <taxon>Magnoliopsida</taxon>
        <taxon>eudicotyledons</taxon>
        <taxon>Gunneridae</taxon>
        <taxon>Pentapetalae</taxon>
        <taxon>rosids</taxon>
        <taxon>malvids</taxon>
        <taxon>Malvales</taxon>
        <taxon>Dipterocarpaceae</taxon>
        <taxon>Rubroshorea</taxon>
    </lineage>
</organism>
<keyword evidence="3" id="KW-0808">Transferase</keyword>
<protein>
    <submittedName>
        <fullName evidence="4">Uncharacterized protein</fullName>
    </submittedName>
</protein>
<sequence length="392" mass="44011">MLPMMAHGHLIPFLALAREIHRRKGFTITMASTPLNIQYLRSTAVSEIRLVELPFRSAEHGLPPDTENTENLPLDQIINIFRASESLEAPVQSMGTVNVTFWTGGAYGTLAYISLWMNLPHRESQSEEFTLPGFPDRVRFHISQLHRFLRMADRTDSWSRFFQPQISKSLQSFGCLCNTVEEIEPIALEWLRKYMKIPVWPIGPLLPSALLNKSSSSAGYFYQHRAGKQPGISVENCIKWLDFQKPDSVLYISFGSQNTISQAQMKALASGLEESGVRFIWVIRPPLGFDLRGAFKPEWLPAGFEERTREKKQGLLVKNWAPQLDILSHKSTGAFVSHCGWNSMDEDEEGIGAGFDFEPSKQSNLAAAGFLQVLGSKSNPASTVFKLGSCRC</sequence>